<name>A0A8H9HBN8_9ACTN</name>
<reference evidence="1" key="1">
    <citation type="journal article" date="2014" name="Int. J. Syst. Evol. Microbiol.">
        <title>Complete genome sequence of Corynebacterium casei LMG S-19264T (=DSM 44701T), isolated from a smear-ripened cheese.</title>
        <authorList>
            <consortium name="US DOE Joint Genome Institute (JGI-PGF)"/>
            <person name="Walter F."/>
            <person name="Albersmeier A."/>
            <person name="Kalinowski J."/>
            <person name="Ruckert C."/>
        </authorList>
    </citation>
    <scope>NUCLEOTIDE SEQUENCE</scope>
    <source>
        <strain evidence="1">CGMCC 4.7138</strain>
    </source>
</reference>
<gene>
    <name evidence="1" type="ORF">GCM10011574_71570</name>
</gene>
<keyword evidence="2" id="KW-1185">Reference proteome</keyword>
<proteinExistence type="predicted"/>
<dbReference type="AlphaFoldDB" id="A0A8H9HBN8"/>
<evidence type="ECO:0000313" key="2">
    <source>
        <dbReference type="Proteomes" id="UP000653480"/>
    </source>
</evidence>
<protein>
    <submittedName>
        <fullName evidence="1">Uncharacterized protein</fullName>
    </submittedName>
</protein>
<sequence>MAVTVEPDWLWVALQIWVTCSPAPKDQVSCQPLTASPRLLMVTLALNPPGQLELMA</sequence>
<dbReference type="EMBL" id="BMMN01000029">
    <property type="protein sequence ID" value="GGO32348.1"/>
    <property type="molecule type" value="Genomic_DNA"/>
</dbReference>
<comment type="caution">
    <text evidence="1">The sequence shown here is derived from an EMBL/GenBank/DDBJ whole genome shotgun (WGS) entry which is preliminary data.</text>
</comment>
<dbReference type="Proteomes" id="UP000653480">
    <property type="component" value="Unassembled WGS sequence"/>
</dbReference>
<reference evidence="1" key="2">
    <citation type="submission" date="2020-09" db="EMBL/GenBank/DDBJ databases">
        <authorList>
            <person name="Sun Q."/>
            <person name="Zhou Y."/>
        </authorList>
    </citation>
    <scope>NUCLEOTIDE SEQUENCE</scope>
    <source>
        <strain evidence="1">CGMCC 4.7138</strain>
    </source>
</reference>
<evidence type="ECO:0000313" key="1">
    <source>
        <dbReference type="EMBL" id="GGO32348.1"/>
    </source>
</evidence>
<organism evidence="1 2">
    <name type="scientific">Microbispora bryophytorum</name>
    <dbReference type="NCBI Taxonomy" id="1460882"/>
    <lineage>
        <taxon>Bacteria</taxon>
        <taxon>Bacillati</taxon>
        <taxon>Actinomycetota</taxon>
        <taxon>Actinomycetes</taxon>
        <taxon>Streptosporangiales</taxon>
        <taxon>Streptosporangiaceae</taxon>
        <taxon>Microbispora</taxon>
    </lineage>
</organism>
<accession>A0A8H9HBN8</accession>